<keyword evidence="1 6" id="KW-0489">Methyltransferase</keyword>
<dbReference type="CDD" id="cd02440">
    <property type="entry name" value="AdoMet_MTases"/>
    <property type="match status" value="1"/>
</dbReference>
<dbReference type="PROSITE" id="PS51678">
    <property type="entry name" value="SAM_MT_PRMT"/>
    <property type="match status" value="1"/>
</dbReference>
<evidence type="ECO:0000313" key="11">
    <source>
        <dbReference type="EMBL" id="JAG98074.1"/>
    </source>
</evidence>
<feature type="domain" description="Protein arginine N-methyltransferase" evidence="10">
    <location>
        <begin position="442"/>
        <end position="615"/>
    </location>
</feature>
<evidence type="ECO:0000256" key="1">
    <source>
        <dbReference type="ARBA" id="ARBA00022603"/>
    </source>
</evidence>
<dbReference type="InterPro" id="IPR055135">
    <property type="entry name" value="PRMT_dom"/>
</dbReference>
<dbReference type="InterPro" id="IPR025799">
    <property type="entry name" value="Arg_MeTrfase"/>
</dbReference>
<dbReference type="GO" id="GO:0042054">
    <property type="term" value="F:histone methyltransferase activity"/>
    <property type="evidence" value="ECO:0007669"/>
    <property type="project" value="TreeGrafter"/>
</dbReference>
<sequence>MAAAARAERDPRFHDDDNEEEDNDLDTVAGEVDTWDDWVDDDDSAKNLCLFCNTPFPSADSVFQHCSKDHAFDFSALRKSLALDFYGSFKLINYIRSQVAENRCWSCGFVQDSNEALLEHLHTSNHLSVVPDSRGDKNIQVPWQEDGYLTPFLQEDPLLYSFDGEEDTMGSNNSVEIYETEELIKELQSDHLTDLKGMVESSSDDDELSDLAPKNCCTVESTTRTINTKGTNWLNNIHIFGPSNNSNSSNGEVKPEKNSTPSSLATKDKKSKVTFANVAKKEIKNINESYFGAYGRFGIHREMLSDQVRMDAYRGAILNNRSLFNKAVVMDVGCGTGILSLFAAQAGASKVIAVEASQKMASVARQVAKANNMLNDQNENGVITVVEGMIEELDNQMPTESHSVDVIVSEWMGYCLLYESMLSSVLYARDHWLNPGGAILPDTAEMYVAGFGKGGTSLPFWENVYGFNMSCIGKEVVDDATELPIVDILESKDIVTETSSLHAFDLMTMKSEEMDFTTTFELKPKFQKQSLSAVSEGILPEGYREATVCNDFKDLSLSGTIWCYGLVLWFETSFTSRFCKEMPTVLSTSPYKPNTHWSQTLLTFKEPIALSSSTVANLSGSRQAVGTESSPASFIKGRISIARSFRYRSIDISVEAMAVGANDEIRVWPVQIFNI</sequence>
<protein>
    <recommendedName>
        <fullName evidence="12">C2H2-type domain-containing protein</fullName>
    </recommendedName>
</protein>
<dbReference type="InterPro" id="IPR036236">
    <property type="entry name" value="Znf_C2H2_sf"/>
</dbReference>
<feature type="domain" description="Methyltransferase" evidence="9">
    <location>
        <begin position="329"/>
        <end position="437"/>
    </location>
</feature>
<comment type="catalytic activity">
    <reaction evidence="4">
        <text>L-arginyl-[protein] + 2 S-adenosyl-L-methionine = N(omega),N(omega)-dimethyl-L-arginyl-[protein] + 2 S-adenosyl-L-homocysteine + 2 H(+)</text>
        <dbReference type="Rhea" id="RHEA:48096"/>
        <dbReference type="Rhea" id="RHEA-COMP:10532"/>
        <dbReference type="Rhea" id="RHEA-COMP:11991"/>
        <dbReference type="ChEBI" id="CHEBI:15378"/>
        <dbReference type="ChEBI" id="CHEBI:29965"/>
        <dbReference type="ChEBI" id="CHEBI:57856"/>
        <dbReference type="ChEBI" id="CHEBI:59789"/>
        <dbReference type="ChEBI" id="CHEBI:61897"/>
        <dbReference type="EC" id="2.1.1.319"/>
    </reaction>
    <physiologicalReaction direction="left-to-right" evidence="4">
        <dbReference type="Rhea" id="RHEA:48097"/>
    </physiologicalReaction>
</comment>
<reference evidence="11" key="1">
    <citation type="submission" date="2015-03" db="EMBL/GenBank/DDBJ databases">
        <title>A transcriptome of Araucaria cunninghamii, an australian fine timber species.</title>
        <authorList>
            <person name="Jing Yi C.J.Y."/>
            <person name="Yin San L.Y.S."/>
            <person name="Abdul Karim S.S."/>
            <person name="Wan Azmi N.N."/>
            <person name="Hercus R.R."/>
            <person name="Croft L.L."/>
        </authorList>
    </citation>
    <scope>NUCLEOTIDE SEQUENCE</scope>
    <source>
        <strain evidence="11">MI0301</strain>
        <tissue evidence="11">Leaf</tissue>
    </source>
</reference>
<dbReference type="Pfam" id="PF12756">
    <property type="entry name" value="zf-C2H2_2"/>
    <property type="match status" value="1"/>
</dbReference>
<feature type="domain" description="ZN622/Rei1/Reh1 zinc finger C2H2-type" evidence="8">
    <location>
        <begin position="49"/>
        <end position="134"/>
    </location>
</feature>
<dbReference type="Pfam" id="PF13649">
    <property type="entry name" value="Methyltransf_25"/>
    <property type="match status" value="1"/>
</dbReference>
<dbReference type="AlphaFoldDB" id="A0A0D6R5I3"/>
<dbReference type="SUPFAM" id="SSF57667">
    <property type="entry name" value="beta-beta-alpha zinc fingers"/>
    <property type="match status" value="1"/>
</dbReference>
<dbReference type="EMBL" id="GCKF01028526">
    <property type="protein sequence ID" value="JAG98074.1"/>
    <property type="molecule type" value="Transcribed_RNA"/>
</dbReference>
<evidence type="ECO:0000256" key="4">
    <source>
        <dbReference type="ARBA" id="ARBA00047384"/>
    </source>
</evidence>
<feature type="region of interest" description="Disordered" evidence="7">
    <location>
        <begin position="1"/>
        <end position="27"/>
    </location>
</feature>
<feature type="compositionally biased region" description="Acidic residues" evidence="7">
    <location>
        <begin position="16"/>
        <end position="25"/>
    </location>
</feature>
<evidence type="ECO:0000259" key="9">
    <source>
        <dbReference type="Pfam" id="PF13649"/>
    </source>
</evidence>
<dbReference type="PANTHER" id="PTHR11006:SF89">
    <property type="entry name" value="PROTEIN ARGININE N-METHYLTRANSFERASE 3-RELATED"/>
    <property type="match status" value="1"/>
</dbReference>
<dbReference type="Gene3D" id="3.40.50.150">
    <property type="entry name" value="Vaccinia Virus protein VP39"/>
    <property type="match status" value="1"/>
</dbReference>
<name>A0A0D6R5I3_ARACU</name>
<feature type="region of interest" description="Disordered" evidence="7">
    <location>
        <begin position="243"/>
        <end position="266"/>
    </location>
</feature>
<dbReference type="PANTHER" id="PTHR11006">
    <property type="entry name" value="PROTEIN ARGININE N-METHYLTRANSFERASE"/>
    <property type="match status" value="1"/>
</dbReference>
<dbReference type="SUPFAM" id="SSF53335">
    <property type="entry name" value="S-adenosyl-L-methionine-dependent methyltransferases"/>
    <property type="match status" value="1"/>
</dbReference>
<comment type="catalytic activity">
    <reaction evidence="5">
        <text>L-arginyl-[protein] + S-adenosyl-L-methionine = N(omega)-methyl-L-arginyl-[protein] + S-adenosyl-L-homocysteine + H(+)</text>
        <dbReference type="Rhea" id="RHEA:48100"/>
        <dbReference type="Rhea" id="RHEA-COMP:10532"/>
        <dbReference type="Rhea" id="RHEA-COMP:11990"/>
        <dbReference type="ChEBI" id="CHEBI:15378"/>
        <dbReference type="ChEBI" id="CHEBI:29965"/>
        <dbReference type="ChEBI" id="CHEBI:57856"/>
        <dbReference type="ChEBI" id="CHEBI:59789"/>
        <dbReference type="ChEBI" id="CHEBI:65280"/>
    </reaction>
    <physiologicalReaction direction="left-to-right" evidence="5">
        <dbReference type="Rhea" id="RHEA:48101"/>
    </physiologicalReaction>
</comment>
<dbReference type="InterPro" id="IPR029063">
    <property type="entry name" value="SAM-dependent_MTases_sf"/>
</dbReference>
<dbReference type="GO" id="GO:0032259">
    <property type="term" value="P:methylation"/>
    <property type="evidence" value="ECO:0007669"/>
    <property type="project" value="UniProtKB-KW"/>
</dbReference>
<feature type="compositionally biased region" description="Basic and acidic residues" evidence="7">
    <location>
        <begin position="1"/>
        <end position="15"/>
    </location>
</feature>
<dbReference type="Gene3D" id="2.70.160.11">
    <property type="entry name" value="Hnrnp arginine n-methyltransferase1"/>
    <property type="match status" value="1"/>
</dbReference>
<dbReference type="FunFam" id="3.40.50.150:FF:000016">
    <property type="entry name" value="Protein arginine N-methyltransferase 6"/>
    <property type="match status" value="1"/>
</dbReference>
<evidence type="ECO:0008006" key="12">
    <source>
        <dbReference type="Google" id="ProtNLM"/>
    </source>
</evidence>
<dbReference type="Pfam" id="PF22528">
    <property type="entry name" value="PRMT_C"/>
    <property type="match status" value="1"/>
</dbReference>
<proteinExistence type="predicted"/>
<evidence type="ECO:0000256" key="7">
    <source>
        <dbReference type="SAM" id="MobiDB-lite"/>
    </source>
</evidence>
<evidence type="ECO:0000256" key="5">
    <source>
        <dbReference type="ARBA" id="ARBA00049303"/>
    </source>
</evidence>
<keyword evidence="2 6" id="KW-0808">Transferase</keyword>
<dbReference type="GO" id="GO:0035242">
    <property type="term" value="F:protein-arginine omega-N asymmetric methyltransferase activity"/>
    <property type="evidence" value="ECO:0007669"/>
    <property type="project" value="UniProtKB-EC"/>
</dbReference>
<accession>A0A0D6R5I3</accession>
<evidence type="ECO:0000259" key="8">
    <source>
        <dbReference type="Pfam" id="PF12756"/>
    </source>
</evidence>
<dbReference type="GO" id="GO:0005634">
    <property type="term" value="C:nucleus"/>
    <property type="evidence" value="ECO:0007669"/>
    <property type="project" value="TreeGrafter"/>
</dbReference>
<dbReference type="InterPro" id="IPR041698">
    <property type="entry name" value="Methyltransf_25"/>
</dbReference>
<evidence type="ECO:0000256" key="2">
    <source>
        <dbReference type="ARBA" id="ARBA00022679"/>
    </source>
</evidence>
<dbReference type="InterPro" id="IPR041661">
    <property type="entry name" value="ZN622/Rei1/Reh1_Znf-C2H2"/>
</dbReference>
<organism evidence="11">
    <name type="scientific">Araucaria cunninghamii</name>
    <name type="common">Hoop pine</name>
    <name type="synonym">Moreton Bay pine</name>
    <dbReference type="NCBI Taxonomy" id="56994"/>
    <lineage>
        <taxon>Eukaryota</taxon>
        <taxon>Viridiplantae</taxon>
        <taxon>Streptophyta</taxon>
        <taxon>Embryophyta</taxon>
        <taxon>Tracheophyta</taxon>
        <taxon>Spermatophyta</taxon>
        <taxon>Pinopsida</taxon>
        <taxon>Pinidae</taxon>
        <taxon>Conifers II</taxon>
        <taxon>Araucariales</taxon>
        <taxon>Araucariaceae</taxon>
        <taxon>Araucaria</taxon>
    </lineage>
</organism>
<keyword evidence="3 6" id="KW-0949">S-adenosyl-L-methionine</keyword>
<evidence type="ECO:0000259" key="10">
    <source>
        <dbReference type="Pfam" id="PF22528"/>
    </source>
</evidence>
<evidence type="ECO:0000256" key="6">
    <source>
        <dbReference type="PROSITE-ProRule" id="PRU01015"/>
    </source>
</evidence>
<evidence type="ECO:0000256" key="3">
    <source>
        <dbReference type="ARBA" id="ARBA00022691"/>
    </source>
</evidence>